<keyword evidence="2" id="KW-0576">Peroxisome</keyword>
<dbReference type="Proteomes" id="UP000069940">
    <property type="component" value="Unassembled WGS sequence"/>
</dbReference>
<name>A0ABM1Y6I6_AEDAL</name>
<dbReference type="Pfam" id="PF00501">
    <property type="entry name" value="AMP-binding"/>
    <property type="match status" value="1"/>
</dbReference>
<comment type="subcellular location">
    <subcellularLocation>
        <location evidence="1">Peroxisome</location>
    </subcellularLocation>
</comment>
<evidence type="ECO:0000313" key="6">
    <source>
        <dbReference type="Proteomes" id="UP000069940"/>
    </source>
</evidence>
<evidence type="ECO:0008006" key="7">
    <source>
        <dbReference type="Google" id="ProtNLM"/>
    </source>
</evidence>
<dbReference type="InterPro" id="IPR042099">
    <property type="entry name" value="ANL_N_sf"/>
</dbReference>
<evidence type="ECO:0000259" key="4">
    <source>
        <dbReference type="Pfam" id="PF13193"/>
    </source>
</evidence>
<protein>
    <recommendedName>
        <fullName evidence="7">Acyl-coa synthetase</fullName>
    </recommendedName>
</protein>
<reference evidence="5" key="2">
    <citation type="submission" date="2025-05" db="UniProtKB">
        <authorList>
            <consortium name="EnsemblMetazoa"/>
        </authorList>
    </citation>
    <scope>IDENTIFICATION</scope>
    <source>
        <strain evidence="5">Foshan</strain>
    </source>
</reference>
<accession>A0ABM1Y6I6</accession>
<dbReference type="InterPro" id="IPR045851">
    <property type="entry name" value="AMP-bd_C_sf"/>
</dbReference>
<dbReference type="EnsemblMetazoa" id="AALFPA23_006210.R8051">
    <property type="protein sequence ID" value="AALFPA23_006210.P8051"/>
    <property type="gene ID" value="AALFPA23_006210"/>
</dbReference>
<dbReference type="Gene3D" id="3.40.50.12780">
    <property type="entry name" value="N-terminal domain of ligase-like"/>
    <property type="match status" value="1"/>
</dbReference>
<dbReference type="PANTHER" id="PTHR24096:SF353">
    <property type="entry name" value="GH16244P-RELATED"/>
    <property type="match status" value="1"/>
</dbReference>
<evidence type="ECO:0000313" key="5">
    <source>
        <dbReference type="EnsemblMetazoa" id="AALFPA23_006210.P8051"/>
    </source>
</evidence>
<dbReference type="RefSeq" id="XP_029710358.2">
    <property type="nucleotide sequence ID" value="XM_029854498.2"/>
</dbReference>
<evidence type="ECO:0000259" key="3">
    <source>
        <dbReference type="Pfam" id="PF00501"/>
    </source>
</evidence>
<organism evidence="5 6">
    <name type="scientific">Aedes albopictus</name>
    <name type="common">Asian tiger mosquito</name>
    <name type="synonym">Stegomyia albopicta</name>
    <dbReference type="NCBI Taxonomy" id="7160"/>
    <lineage>
        <taxon>Eukaryota</taxon>
        <taxon>Metazoa</taxon>
        <taxon>Ecdysozoa</taxon>
        <taxon>Arthropoda</taxon>
        <taxon>Hexapoda</taxon>
        <taxon>Insecta</taxon>
        <taxon>Pterygota</taxon>
        <taxon>Neoptera</taxon>
        <taxon>Endopterygota</taxon>
        <taxon>Diptera</taxon>
        <taxon>Nematocera</taxon>
        <taxon>Culicoidea</taxon>
        <taxon>Culicidae</taxon>
        <taxon>Culicinae</taxon>
        <taxon>Aedini</taxon>
        <taxon>Aedes</taxon>
        <taxon>Stegomyia</taxon>
    </lineage>
</organism>
<reference evidence="6" key="1">
    <citation type="journal article" date="2015" name="Proc. Natl. Acad. Sci. U.S.A.">
        <title>Genome sequence of the Asian Tiger mosquito, Aedes albopictus, reveals insights into its biology, genetics, and evolution.</title>
        <authorList>
            <person name="Chen X.G."/>
            <person name="Jiang X."/>
            <person name="Gu J."/>
            <person name="Xu M."/>
            <person name="Wu Y."/>
            <person name="Deng Y."/>
            <person name="Zhang C."/>
            <person name="Bonizzoni M."/>
            <person name="Dermauw W."/>
            <person name="Vontas J."/>
            <person name="Armbruster P."/>
            <person name="Huang X."/>
            <person name="Yang Y."/>
            <person name="Zhang H."/>
            <person name="He W."/>
            <person name="Peng H."/>
            <person name="Liu Y."/>
            <person name="Wu K."/>
            <person name="Chen J."/>
            <person name="Lirakis M."/>
            <person name="Topalis P."/>
            <person name="Van Leeuwen T."/>
            <person name="Hall A.B."/>
            <person name="Jiang X."/>
            <person name="Thorpe C."/>
            <person name="Mueller R.L."/>
            <person name="Sun C."/>
            <person name="Waterhouse R.M."/>
            <person name="Yan G."/>
            <person name="Tu Z.J."/>
            <person name="Fang X."/>
            <person name="James A.A."/>
        </authorList>
    </citation>
    <scope>NUCLEOTIDE SEQUENCE [LARGE SCALE GENOMIC DNA]</scope>
    <source>
        <strain evidence="6">Foshan</strain>
    </source>
</reference>
<evidence type="ECO:0000256" key="1">
    <source>
        <dbReference type="ARBA" id="ARBA00004275"/>
    </source>
</evidence>
<dbReference type="Gene3D" id="3.30.300.30">
    <property type="match status" value="1"/>
</dbReference>
<dbReference type="InterPro" id="IPR000873">
    <property type="entry name" value="AMP-dep_synth/lig_dom"/>
</dbReference>
<evidence type="ECO:0000256" key="2">
    <source>
        <dbReference type="ARBA" id="ARBA00023140"/>
    </source>
</evidence>
<dbReference type="CDD" id="cd05911">
    <property type="entry name" value="Firefly_Luc_like"/>
    <property type="match status" value="1"/>
</dbReference>
<keyword evidence="6" id="KW-1185">Reference proteome</keyword>
<sequence>MKRMYDKPSVISSDAKIVYRTFSQSETLEQFHFKRLSVQTFIPFRKTIMSQYDSANRTWFGPIQPSIFNPEANIGQVVLSILSRTPAKIIQINADTGYEMTCAEMKQRIIRIALHLKSLGYRLGDLATLACNNTDNLVPVYFACVTLGISVNPLAPVFKRDDLAHMMRLTQSKVVFCDESNRVEVEEAAKEAIRVKPRIYVMGERKGDALSVDELLAPVEGEDSFVPPYLGDSKKLTATVLCSSGTTGLPKGVCLSHSHLIAGELFSAALNAGPIFNFSPLFWMTGVFAAHTSILYTRSRVITTKPFTADTFFSIIERYQVEDIFTPPSTISAIQSHPSYRTVQMSSVKRWLIGGSTVAPEMVTSLRERFSTIDVKAIYGCSEYGCVTSPMLPNGSLAKNMTVKITDENGRRLGPNEKGEICLQYNFKFLGYINNKEMTLNAFDNEGFYKTGDIGYFDAEGRLYIVDRIKDIIKYMNFQISPSDLEDIVLKIRGVAQVCVAGIPTEDRSSELATAMIVKQPGSSLSAQEVVDTVNGQVSDYKKLRGGVFFVDQLPMTPAGKVLRRSVRDMIISGQH</sequence>
<feature type="domain" description="AMP-dependent synthetase/ligase" evidence="3">
    <location>
        <begin position="84"/>
        <end position="432"/>
    </location>
</feature>
<proteinExistence type="predicted"/>
<dbReference type="InterPro" id="IPR025110">
    <property type="entry name" value="AMP-bd_C"/>
</dbReference>
<dbReference type="PROSITE" id="PS00455">
    <property type="entry name" value="AMP_BINDING"/>
    <property type="match status" value="1"/>
</dbReference>
<dbReference type="GeneID" id="109421248"/>
<dbReference type="InterPro" id="IPR020845">
    <property type="entry name" value="AMP-binding_CS"/>
</dbReference>
<dbReference type="SUPFAM" id="SSF56801">
    <property type="entry name" value="Acetyl-CoA synthetase-like"/>
    <property type="match status" value="1"/>
</dbReference>
<feature type="domain" description="AMP-binding enzyme C-terminal" evidence="4">
    <location>
        <begin position="485"/>
        <end position="561"/>
    </location>
</feature>
<dbReference type="PANTHER" id="PTHR24096">
    <property type="entry name" value="LONG-CHAIN-FATTY-ACID--COA LIGASE"/>
    <property type="match status" value="1"/>
</dbReference>
<dbReference type="Pfam" id="PF13193">
    <property type="entry name" value="AMP-binding_C"/>
    <property type="match status" value="1"/>
</dbReference>